<dbReference type="InterPro" id="IPR019411">
    <property type="entry name" value="MMM1_dom"/>
</dbReference>
<keyword evidence="6" id="KW-0445">Lipid transport</keyword>
<feature type="transmembrane region" description="Helical" evidence="9">
    <location>
        <begin position="33"/>
        <end position="52"/>
    </location>
</feature>
<dbReference type="GO" id="GO:0007005">
    <property type="term" value="P:mitochondrion organization"/>
    <property type="evidence" value="ECO:0007669"/>
    <property type="project" value="InterPro"/>
</dbReference>
<protein>
    <recommendedName>
        <fullName evidence="10">SMP-LTD domain-containing protein</fullName>
    </recommendedName>
</protein>
<dbReference type="OrthoDB" id="5599157at2759"/>
<evidence type="ECO:0000256" key="9">
    <source>
        <dbReference type="SAM" id="Phobius"/>
    </source>
</evidence>
<sequence>MAVTSEPEPLAPLLDRCYQQAASQATWSFAQGLIFGQLSVIILLVVCVKYLLLEDPKRTQAEHQERQAAQRRRLLARRTAEAAATTLPEQDMDILDKIGYNLQHYQPESCEWLNVLLAQTLAYFRAEAMQDDRLVHLVDRVLNLGIRPSFVGDIHVTEVSLGQEYPIFHDACIRPAETHDGIVSCAEIGFEFHDQITLGFDTRLVLNWPRAMLAALPVSLALSVVKFSGTLSVELIPGERPTLAVSVAPDFTLGFAVKSLIGHRTKVKDLPKVTELIAMKLRASFAQACVAPNRREFSLPDFWPRTAT</sequence>
<dbReference type="AlphaFoldDB" id="A0A4P9XMT4"/>
<dbReference type="Proteomes" id="UP000271241">
    <property type="component" value="Unassembled WGS sequence"/>
</dbReference>
<reference evidence="12" key="1">
    <citation type="journal article" date="2018" name="Nat. Microbiol.">
        <title>Leveraging single-cell genomics to expand the fungal tree of life.</title>
        <authorList>
            <person name="Ahrendt S.R."/>
            <person name="Quandt C.A."/>
            <person name="Ciobanu D."/>
            <person name="Clum A."/>
            <person name="Salamov A."/>
            <person name="Andreopoulos B."/>
            <person name="Cheng J.F."/>
            <person name="Woyke T."/>
            <person name="Pelin A."/>
            <person name="Henrissat B."/>
            <person name="Reynolds N.K."/>
            <person name="Benny G.L."/>
            <person name="Smith M.E."/>
            <person name="James T.Y."/>
            <person name="Grigoriev I.V."/>
        </authorList>
    </citation>
    <scope>NUCLEOTIDE SEQUENCE [LARGE SCALE GENOMIC DNA]</scope>
    <source>
        <strain evidence="12">RSA 1356</strain>
    </source>
</reference>
<dbReference type="InterPro" id="IPR027537">
    <property type="entry name" value="Mmm1"/>
</dbReference>
<keyword evidence="12" id="KW-1185">Reference proteome</keyword>
<evidence type="ECO:0000256" key="6">
    <source>
        <dbReference type="ARBA" id="ARBA00023055"/>
    </source>
</evidence>
<dbReference type="HAMAP" id="MF_03103">
    <property type="entry name" value="Mmm1"/>
    <property type="match status" value="1"/>
</dbReference>
<accession>A0A4P9XMT4</accession>
<comment type="subcellular location">
    <subcellularLocation>
        <location evidence="1">Endoplasmic reticulum membrane</location>
    </subcellularLocation>
</comment>
<keyword evidence="3 9" id="KW-0812">Transmembrane</keyword>
<keyword evidence="2" id="KW-0813">Transport</keyword>
<dbReference type="STRING" id="78915.A0A4P9XMT4"/>
<dbReference type="GO" id="GO:0005789">
    <property type="term" value="C:endoplasmic reticulum membrane"/>
    <property type="evidence" value="ECO:0007669"/>
    <property type="project" value="UniProtKB-SubCell"/>
</dbReference>
<dbReference type="GO" id="GO:0008289">
    <property type="term" value="F:lipid binding"/>
    <property type="evidence" value="ECO:0007669"/>
    <property type="project" value="UniProtKB-KW"/>
</dbReference>
<dbReference type="PANTHER" id="PTHR13466:SF0">
    <property type="entry name" value="SMP-LTD DOMAIN-CONTAINING PROTEIN"/>
    <property type="match status" value="1"/>
</dbReference>
<evidence type="ECO:0000256" key="4">
    <source>
        <dbReference type="ARBA" id="ARBA00022824"/>
    </source>
</evidence>
<dbReference type="PROSITE" id="PS51847">
    <property type="entry name" value="SMP"/>
    <property type="match status" value="1"/>
</dbReference>
<dbReference type="EMBL" id="KZ992747">
    <property type="protein sequence ID" value="RKP07234.1"/>
    <property type="molecule type" value="Genomic_DNA"/>
</dbReference>
<keyword evidence="7" id="KW-0446">Lipid-binding</keyword>
<evidence type="ECO:0000256" key="3">
    <source>
        <dbReference type="ARBA" id="ARBA00022692"/>
    </source>
</evidence>
<organism evidence="11 12">
    <name type="scientific">Thamnocephalis sphaerospora</name>
    <dbReference type="NCBI Taxonomy" id="78915"/>
    <lineage>
        <taxon>Eukaryota</taxon>
        <taxon>Fungi</taxon>
        <taxon>Fungi incertae sedis</taxon>
        <taxon>Zoopagomycota</taxon>
        <taxon>Zoopagomycotina</taxon>
        <taxon>Zoopagomycetes</taxon>
        <taxon>Zoopagales</taxon>
        <taxon>Sigmoideomycetaceae</taxon>
        <taxon>Thamnocephalis</taxon>
    </lineage>
</organism>
<feature type="domain" description="SMP-LTD" evidence="10">
    <location>
        <begin position="106"/>
        <end position="300"/>
    </location>
</feature>
<feature type="non-terminal residue" evidence="11">
    <location>
        <position position="308"/>
    </location>
</feature>
<name>A0A4P9XMT4_9FUNG</name>
<dbReference type="PANTHER" id="PTHR13466">
    <property type="entry name" value="TEX2 PROTEIN-RELATED"/>
    <property type="match status" value="1"/>
</dbReference>
<evidence type="ECO:0000256" key="8">
    <source>
        <dbReference type="ARBA" id="ARBA00023136"/>
    </source>
</evidence>
<dbReference type="GO" id="GO:0032865">
    <property type="term" value="C:ERMES complex"/>
    <property type="evidence" value="ECO:0007669"/>
    <property type="project" value="InterPro"/>
</dbReference>
<evidence type="ECO:0000256" key="7">
    <source>
        <dbReference type="ARBA" id="ARBA00023121"/>
    </source>
</evidence>
<dbReference type="InterPro" id="IPR031468">
    <property type="entry name" value="SMP_LBD"/>
</dbReference>
<dbReference type="CDD" id="cd21671">
    <property type="entry name" value="SMP_Mmm1"/>
    <property type="match status" value="1"/>
</dbReference>
<evidence type="ECO:0000256" key="2">
    <source>
        <dbReference type="ARBA" id="ARBA00022448"/>
    </source>
</evidence>
<dbReference type="Pfam" id="PF10296">
    <property type="entry name" value="MMM1"/>
    <property type="match status" value="2"/>
</dbReference>
<keyword evidence="4" id="KW-0256">Endoplasmic reticulum</keyword>
<evidence type="ECO:0000259" key="10">
    <source>
        <dbReference type="PROSITE" id="PS51847"/>
    </source>
</evidence>
<keyword evidence="5 9" id="KW-1133">Transmembrane helix</keyword>
<evidence type="ECO:0000256" key="1">
    <source>
        <dbReference type="ARBA" id="ARBA00004586"/>
    </source>
</evidence>
<evidence type="ECO:0000313" key="11">
    <source>
        <dbReference type="EMBL" id="RKP07234.1"/>
    </source>
</evidence>
<gene>
    <name evidence="11" type="ORF">THASP1DRAFT_17360</name>
</gene>
<evidence type="ECO:0000256" key="5">
    <source>
        <dbReference type="ARBA" id="ARBA00022989"/>
    </source>
</evidence>
<keyword evidence="8 9" id="KW-0472">Membrane</keyword>
<evidence type="ECO:0000313" key="12">
    <source>
        <dbReference type="Proteomes" id="UP000271241"/>
    </source>
</evidence>
<proteinExistence type="inferred from homology"/>
<dbReference type="GO" id="GO:0006869">
    <property type="term" value="P:lipid transport"/>
    <property type="evidence" value="ECO:0007669"/>
    <property type="project" value="UniProtKB-KW"/>
</dbReference>